<sequence>MTCHDTRPFLQAPHASQGPAHRFVFLLLPTHSPADVSLAIETLSEANAAGANPPYTWQILSEDGLPLRSQSGLSLAVEGGVEEIDLTATIFLCGGNRMEAPASQKLLNLLRKATRYGATLGALGSGCAILAQAGLLPDKKVAAHWAISTSIQETFPDLDVRQQVYDTSSKSLTCAGGLATADMFLNVIGTQQGTNCAQKTAAALACSSIRDQSNAQTLSAACEIGAKSVHLVQAVEIMRENLEHPLSPTVIAKTVGVSSRQLERLFSKHLGMSPKSYSNKLRLENARRLIQQTKLSVLEVAIASGFSSTSHFSKQYRKRFGASPSSERGIPSAS</sequence>
<dbReference type="InterPro" id="IPR050204">
    <property type="entry name" value="AraC_XylS_family_regulators"/>
</dbReference>
<feature type="domain" description="HTH araC/xylS-type" evidence="4">
    <location>
        <begin position="232"/>
        <end position="330"/>
    </location>
</feature>
<proteinExistence type="predicted"/>
<dbReference type="Gene3D" id="1.10.10.60">
    <property type="entry name" value="Homeodomain-like"/>
    <property type="match status" value="1"/>
</dbReference>
<dbReference type="SMART" id="SM00342">
    <property type="entry name" value="HTH_ARAC"/>
    <property type="match status" value="1"/>
</dbReference>
<dbReference type="STRING" id="321267.SHM7688_03177"/>
<evidence type="ECO:0000313" key="6">
    <source>
        <dbReference type="Proteomes" id="UP000054823"/>
    </source>
</evidence>
<dbReference type="Pfam" id="PF12833">
    <property type="entry name" value="HTH_18"/>
    <property type="match status" value="1"/>
</dbReference>
<evidence type="ECO:0000256" key="2">
    <source>
        <dbReference type="ARBA" id="ARBA00023125"/>
    </source>
</evidence>
<dbReference type="OrthoDB" id="9793400at2"/>
<dbReference type="SUPFAM" id="SSF46689">
    <property type="entry name" value="Homeodomain-like"/>
    <property type="match status" value="2"/>
</dbReference>
<evidence type="ECO:0000259" key="4">
    <source>
        <dbReference type="PROSITE" id="PS01124"/>
    </source>
</evidence>
<dbReference type="Proteomes" id="UP000054823">
    <property type="component" value="Unassembled WGS sequence"/>
</dbReference>
<evidence type="ECO:0000256" key="1">
    <source>
        <dbReference type="ARBA" id="ARBA00023015"/>
    </source>
</evidence>
<dbReference type="AlphaFoldDB" id="A0A0P1ETV5"/>
<dbReference type="InterPro" id="IPR029062">
    <property type="entry name" value="Class_I_gatase-like"/>
</dbReference>
<dbReference type="InterPro" id="IPR009057">
    <property type="entry name" value="Homeodomain-like_sf"/>
</dbReference>
<name>A0A0P1ETV5_9RHOB</name>
<dbReference type="PROSITE" id="PS00041">
    <property type="entry name" value="HTH_ARAC_FAMILY_1"/>
    <property type="match status" value="1"/>
</dbReference>
<dbReference type="GO" id="GO:0003700">
    <property type="term" value="F:DNA-binding transcription factor activity"/>
    <property type="evidence" value="ECO:0007669"/>
    <property type="project" value="InterPro"/>
</dbReference>
<dbReference type="RefSeq" id="WP_058240847.1">
    <property type="nucleotide sequence ID" value="NZ_CYPW01000027.1"/>
</dbReference>
<dbReference type="InterPro" id="IPR020449">
    <property type="entry name" value="Tscrpt_reg_AraC-type_HTH"/>
</dbReference>
<dbReference type="InterPro" id="IPR018062">
    <property type="entry name" value="HTH_AraC-typ_CS"/>
</dbReference>
<dbReference type="PANTHER" id="PTHR46796:SF6">
    <property type="entry name" value="ARAC SUBFAMILY"/>
    <property type="match status" value="1"/>
</dbReference>
<reference evidence="5 6" key="1">
    <citation type="submission" date="2015-09" db="EMBL/GenBank/DDBJ databases">
        <authorList>
            <consortium name="Swine Surveillance"/>
        </authorList>
    </citation>
    <scope>NUCLEOTIDE SEQUENCE [LARGE SCALE GENOMIC DNA]</scope>
    <source>
        <strain evidence="5 6">CECT 7688</strain>
    </source>
</reference>
<organism evidence="5 6">
    <name type="scientific">Shimia marina</name>
    <dbReference type="NCBI Taxonomy" id="321267"/>
    <lineage>
        <taxon>Bacteria</taxon>
        <taxon>Pseudomonadati</taxon>
        <taxon>Pseudomonadota</taxon>
        <taxon>Alphaproteobacteria</taxon>
        <taxon>Rhodobacterales</taxon>
        <taxon>Roseobacteraceae</taxon>
    </lineage>
</organism>
<gene>
    <name evidence="5" type="primary">cdhR_4</name>
    <name evidence="5" type="ORF">SHM7688_03177</name>
</gene>
<evidence type="ECO:0000313" key="5">
    <source>
        <dbReference type="EMBL" id="CUH53718.1"/>
    </source>
</evidence>
<dbReference type="PRINTS" id="PR00032">
    <property type="entry name" value="HTHARAC"/>
</dbReference>
<accession>A0A0P1ETV5</accession>
<dbReference type="Pfam" id="PF01965">
    <property type="entry name" value="DJ-1_PfpI"/>
    <property type="match status" value="1"/>
</dbReference>
<keyword evidence="3" id="KW-0804">Transcription</keyword>
<dbReference type="PANTHER" id="PTHR46796">
    <property type="entry name" value="HTH-TYPE TRANSCRIPTIONAL ACTIVATOR RHAS-RELATED"/>
    <property type="match status" value="1"/>
</dbReference>
<dbReference type="InterPro" id="IPR018060">
    <property type="entry name" value="HTH_AraC"/>
</dbReference>
<protein>
    <submittedName>
        <fullName evidence="5">Carnitine catabolism transcriptional activator</fullName>
    </submittedName>
</protein>
<dbReference type="CDD" id="cd03136">
    <property type="entry name" value="GATase1_AraC_ArgR_like"/>
    <property type="match status" value="1"/>
</dbReference>
<keyword evidence="6" id="KW-1185">Reference proteome</keyword>
<dbReference type="GO" id="GO:0043565">
    <property type="term" value="F:sequence-specific DNA binding"/>
    <property type="evidence" value="ECO:0007669"/>
    <property type="project" value="InterPro"/>
</dbReference>
<dbReference type="SUPFAM" id="SSF52317">
    <property type="entry name" value="Class I glutamine amidotransferase-like"/>
    <property type="match status" value="1"/>
</dbReference>
<dbReference type="Gene3D" id="3.40.50.880">
    <property type="match status" value="1"/>
</dbReference>
<dbReference type="InterPro" id="IPR002818">
    <property type="entry name" value="DJ-1/PfpI"/>
</dbReference>
<keyword evidence="1" id="KW-0805">Transcription regulation</keyword>
<keyword evidence="2" id="KW-0238">DNA-binding</keyword>
<dbReference type="PROSITE" id="PS01124">
    <property type="entry name" value="HTH_ARAC_FAMILY_2"/>
    <property type="match status" value="1"/>
</dbReference>
<dbReference type="EMBL" id="CYPW01000027">
    <property type="protein sequence ID" value="CUH53718.1"/>
    <property type="molecule type" value="Genomic_DNA"/>
</dbReference>
<evidence type="ECO:0000256" key="3">
    <source>
        <dbReference type="ARBA" id="ARBA00023163"/>
    </source>
</evidence>